<proteinExistence type="predicted"/>
<dbReference type="InterPro" id="IPR017969">
    <property type="entry name" value="Heavy-metal-associated_CS"/>
</dbReference>
<evidence type="ECO:0000313" key="4">
    <source>
        <dbReference type="EMBL" id="MBI2876949.1"/>
    </source>
</evidence>
<dbReference type="GO" id="GO:0046872">
    <property type="term" value="F:metal ion binding"/>
    <property type="evidence" value="ECO:0007669"/>
    <property type="project" value="UniProtKB-KW"/>
</dbReference>
<dbReference type="PROSITE" id="PS01047">
    <property type="entry name" value="HMA_1"/>
    <property type="match status" value="1"/>
</dbReference>
<dbReference type="InterPro" id="IPR006121">
    <property type="entry name" value="HMA_dom"/>
</dbReference>
<dbReference type="CDD" id="cd00371">
    <property type="entry name" value="HMA"/>
    <property type="match status" value="1"/>
</dbReference>
<dbReference type="AlphaFoldDB" id="A0A932CPH6"/>
<evidence type="ECO:0000313" key="5">
    <source>
        <dbReference type="Proteomes" id="UP000769766"/>
    </source>
</evidence>
<gene>
    <name evidence="4" type="ORF">HYY20_08710</name>
</gene>
<reference evidence="4" key="1">
    <citation type="submission" date="2020-07" db="EMBL/GenBank/DDBJ databases">
        <title>Huge and variable diversity of episymbiotic CPR bacteria and DPANN archaea in groundwater ecosystems.</title>
        <authorList>
            <person name="He C.Y."/>
            <person name="Keren R."/>
            <person name="Whittaker M."/>
            <person name="Farag I.F."/>
            <person name="Doudna J."/>
            <person name="Cate J.H.D."/>
            <person name="Banfield J.F."/>
        </authorList>
    </citation>
    <scope>NUCLEOTIDE SEQUENCE</scope>
    <source>
        <strain evidence="4">NC_groundwater_672_Ag_B-0.1um_62_36</strain>
    </source>
</reference>
<evidence type="ECO:0000259" key="3">
    <source>
        <dbReference type="PROSITE" id="PS50846"/>
    </source>
</evidence>
<dbReference type="FunFam" id="3.30.70.100:FF:000001">
    <property type="entry name" value="ATPase copper transporting beta"/>
    <property type="match status" value="1"/>
</dbReference>
<dbReference type="InterPro" id="IPR036163">
    <property type="entry name" value="HMA_dom_sf"/>
</dbReference>
<evidence type="ECO:0000256" key="1">
    <source>
        <dbReference type="ARBA" id="ARBA00022723"/>
    </source>
</evidence>
<organism evidence="4 5">
    <name type="scientific">Tectimicrobiota bacterium</name>
    <dbReference type="NCBI Taxonomy" id="2528274"/>
    <lineage>
        <taxon>Bacteria</taxon>
        <taxon>Pseudomonadati</taxon>
        <taxon>Nitrospinota/Tectimicrobiota group</taxon>
        <taxon>Candidatus Tectimicrobiota</taxon>
    </lineage>
</organism>
<sequence length="106" mass="11242">MRKWVQVSMGVALLWALLLSGLVASSPAYASTDTATLGVTMQVKGMTCSGCAQKVQASLLKVPGVKSAEVDLKKNEAKVQYETQKVKTEQLIAAVKGAGFEAQLKK</sequence>
<evidence type="ECO:0000256" key="2">
    <source>
        <dbReference type="SAM" id="SignalP"/>
    </source>
</evidence>
<dbReference type="PROSITE" id="PS50846">
    <property type="entry name" value="HMA_2"/>
    <property type="match status" value="1"/>
</dbReference>
<keyword evidence="2" id="KW-0732">Signal</keyword>
<keyword evidence="1" id="KW-0479">Metal-binding</keyword>
<name>A0A932CPH6_UNCTE</name>
<comment type="caution">
    <text evidence="4">The sequence shown here is derived from an EMBL/GenBank/DDBJ whole genome shotgun (WGS) entry which is preliminary data.</text>
</comment>
<accession>A0A932CPH6</accession>
<dbReference type="PANTHER" id="PTHR46594">
    <property type="entry name" value="P-TYPE CATION-TRANSPORTING ATPASE"/>
    <property type="match status" value="1"/>
</dbReference>
<feature type="signal peptide" evidence="2">
    <location>
        <begin position="1"/>
        <end position="30"/>
    </location>
</feature>
<dbReference type="EMBL" id="JACPRF010000264">
    <property type="protein sequence ID" value="MBI2876949.1"/>
    <property type="molecule type" value="Genomic_DNA"/>
</dbReference>
<feature type="chain" id="PRO_5037484504" evidence="2">
    <location>
        <begin position="31"/>
        <end position="106"/>
    </location>
</feature>
<dbReference type="SUPFAM" id="SSF55008">
    <property type="entry name" value="HMA, heavy metal-associated domain"/>
    <property type="match status" value="1"/>
</dbReference>
<feature type="domain" description="HMA" evidence="3">
    <location>
        <begin position="37"/>
        <end position="103"/>
    </location>
</feature>
<dbReference type="Gene3D" id="3.30.70.100">
    <property type="match status" value="1"/>
</dbReference>
<dbReference type="Proteomes" id="UP000769766">
    <property type="component" value="Unassembled WGS sequence"/>
</dbReference>
<dbReference type="Pfam" id="PF00403">
    <property type="entry name" value="HMA"/>
    <property type="match status" value="1"/>
</dbReference>
<dbReference type="PANTHER" id="PTHR46594:SF4">
    <property type="entry name" value="P-TYPE CATION-TRANSPORTING ATPASE"/>
    <property type="match status" value="1"/>
</dbReference>
<protein>
    <submittedName>
        <fullName evidence="4">Heavy-metal-associated domain-containing protein</fullName>
    </submittedName>
</protein>